<dbReference type="GO" id="GO:0015074">
    <property type="term" value="P:DNA integration"/>
    <property type="evidence" value="ECO:0007669"/>
    <property type="project" value="UniProtKB-KW"/>
</dbReference>
<reference evidence="6 7" key="1">
    <citation type="submission" date="2019-05" db="EMBL/GenBank/DDBJ databases">
        <title>Verrucobacter flavum gen. nov., sp. nov. a new member of the family Verrucomicrobiaceae.</title>
        <authorList>
            <person name="Szuroczki S."/>
            <person name="Abbaszade G."/>
            <person name="Szabo A."/>
            <person name="Felfoldi T."/>
            <person name="Schumann P."/>
            <person name="Boka K."/>
            <person name="Keki Z."/>
            <person name="Toumi M."/>
            <person name="Toth E."/>
        </authorList>
    </citation>
    <scope>NUCLEOTIDE SEQUENCE [LARGE SCALE GENOMIC DNA]</scope>
    <source>
        <strain evidence="6 7">MG-N-17</strain>
    </source>
</reference>
<dbReference type="Pfam" id="PF13495">
    <property type="entry name" value="Phage_int_SAM_4"/>
    <property type="match status" value="1"/>
</dbReference>
<dbReference type="InterPro" id="IPR002104">
    <property type="entry name" value="Integrase_catalytic"/>
</dbReference>
<keyword evidence="7" id="KW-1185">Reference proteome</keyword>
<evidence type="ECO:0000256" key="3">
    <source>
        <dbReference type="ARBA" id="ARBA00023125"/>
    </source>
</evidence>
<comment type="caution">
    <text evidence="6">The sequence shown here is derived from an EMBL/GenBank/DDBJ whole genome shotgun (WGS) entry which is preliminary data.</text>
</comment>
<evidence type="ECO:0000313" key="6">
    <source>
        <dbReference type="EMBL" id="TLD68529.1"/>
    </source>
</evidence>
<dbReference type="InterPro" id="IPR010998">
    <property type="entry name" value="Integrase_recombinase_N"/>
</dbReference>
<accession>A0A5R8KAG5</accession>
<name>A0A5R8KAG5_9BACT</name>
<protein>
    <submittedName>
        <fullName evidence="6">Integrase</fullName>
    </submittedName>
</protein>
<comment type="similarity">
    <text evidence="1">Belongs to the 'phage' integrase family.</text>
</comment>
<dbReference type="InterPro" id="IPR013762">
    <property type="entry name" value="Integrase-like_cat_sf"/>
</dbReference>
<evidence type="ECO:0000259" key="5">
    <source>
        <dbReference type="PROSITE" id="PS51898"/>
    </source>
</evidence>
<evidence type="ECO:0000256" key="2">
    <source>
        <dbReference type="ARBA" id="ARBA00022908"/>
    </source>
</evidence>
<dbReference type="Gene3D" id="1.10.150.130">
    <property type="match status" value="1"/>
</dbReference>
<dbReference type="SUPFAM" id="SSF56349">
    <property type="entry name" value="DNA breaking-rejoining enzymes"/>
    <property type="match status" value="1"/>
</dbReference>
<dbReference type="PROSITE" id="PS51898">
    <property type="entry name" value="TYR_RECOMBINASE"/>
    <property type="match status" value="1"/>
</dbReference>
<dbReference type="RefSeq" id="WP_138088518.1">
    <property type="nucleotide sequence ID" value="NZ_VAUV01000023.1"/>
</dbReference>
<dbReference type="InterPro" id="IPR004107">
    <property type="entry name" value="Integrase_SAM-like_N"/>
</dbReference>
<keyword evidence="3" id="KW-0238">DNA-binding</keyword>
<dbReference type="GO" id="GO:0006310">
    <property type="term" value="P:DNA recombination"/>
    <property type="evidence" value="ECO:0007669"/>
    <property type="project" value="UniProtKB-KW"/>
</dbReference>
<dbReference type="EMBL" id="VAUV01000023">
    <property type="protein sequence ID" value="TLD68529.1"/>
    <property type="molecule type" value="Genomic_DNA"/>
</dbReference>
<keyword evidence="4" id="KW-0233">DNA recombination</keyword>
<evidence type="ECO:0000256" key="4">
    <source>
        <dbReference type="ARBA" id="ARBA00023172"/>
    </source>
</evidence>
<dbReference type="InterPro" id="IPR050090">
    <property type="entry name" value="Tyrosine_recombinase_XerCD"/>
</dbReference>
<dbReference type="AlphaFoldDB" id="A0A5R8KAG5"/>
<proteinExistence type="inferred from homology"/>
<gene>
    <name evidence="6" type="ORF">FEM03_22250</name>
</gene>
<dbReference type="OrthoDB" id="9801717at2"/>
<sequence>MKAIPANLSDFVRFINLKSLRARTRTEYVRWVSRLASHQGVACASLLDEGQVLDFLHHLQQDHDYEGSTLNQCVCALRLFFRDFLERHDWTCWSKIRIKRTAPLPCVLTRAEVHRLLLSTKVARFRAVFALMYHCGLRVGEACRIEVSHLDAARGVLQVLHAKGGKHREVPVSPLMLQRLRQWWSAHRNPRFLFPGIGRGWKQKFGSQAKALRLASQPMSDSSVQAAMIKTVLGSGIKKKGVCCHALRHSYATHLLEEGVSLRQLQVYLGHSDIKTTTVYLHLTELSEGRTREALNRLYNEVIPAPSVD</sequence>
<evidence type="ECO:0000256" key="1">
    <source>
        <dbReference type="ARBA" id="ARBA00008857"/>
    </source>
</evidence>
<dbReference type="InterPro" id="IPR011010">
    <property type="entry name" value="DNA_brk_join_enz"/>
</dbReference>
<evidence type="ECO:0000313" key="7">
    <source>
        <dbReference type="Proteomes" id="UP000306196"/>
    </source>
</evidence>
<dbReference type="Proteomes" id="UP000306196">
    <property type="component" value="Unassembled WGS sequence"/>
</dbReference>
<dbReference type="GO" id="GO:0003677">
    <property type="term" value="F:DNA binding"/>
    <property type="evidence" value="ECO:0007669"/>
    <property type="project" value="UniProtKB-KW"/>
</dbReference>
<dbReference type="PANTHER" id="PTHR30349">
    <property type="entry name" value="PHAGE INTEGRASE-RELATED"/>
    <property type="match status" value="1"/>
</dbReference>
<organism evidence="6 7">
    <name type="scientific">Phragmitibacter flavus</name>
    <dbReference type="NCBI Taxonomy" id="2576071"/>
    <lineage>
        <taxon>Bacteria</taxon>
        <taxon>Pseudomonadati</taxon>
        <taxon>Verrucomicrobiota</taxon>
        <taxon>Verrucomicrobiia</taxon>
        <taxon>Verrucomicrobiales</taxon>
        <taxon>Verrucomicrobiaceae</taxon>
        <taxon>Phragmitibacter</taxon>
    </lineage>
</organism>
<dbReference type="Gene3D" id="1.10.443.10">
    <property type="entry name" value="Intergrase catalytic core"/>
    <property type="match status" value="1"/>
</dbReference>
<dbReference type="Pfam" id="PF00589">
    <property type="entry name" value="Phage_integrase"/>
    <property type="match status" value="1"/>
</dbReference>
<feature type="domain" description="Tyr recombinase" evidence="5">
    <location>
        <begin position="103"/>
        <end position="296"/>
    </location>
</feature>
<dbReference type="PANTHER" id="PTHR30349:SF64">
    <property type="entry name" value="PROPHAGE INTEGRASE INTD-RELATED"/>
    <property type="match status" value="1"/>
</dbReference>
<keyword evidence="2" id="KW-0229">DNA integration</keyword>